<accession>A0AAV3RKQ4</accession>
<dbReference type="EMBL" id="BAABME010010372">
    <property type="protein sequence ID" value="GAA0178000.1"/>
    <property type="molecule type" value="Genomic_DNA"/>
</dbReference>
<dbReference type="GO" id="GO:0015074">
    <property type="term" value="P:DNA integration"/>
    <property type="evidence" value="ECO:0007669"/>
    <property type="project" value="InterPro"/>
</dbReference>
<protein>
    <recommendedName>
        <fullName evidence="1">Integrase catalytic domain-containing protein</fullName>
    </recommendedName>
</protein>
<reference evidence="2 3" key="1">
    <citation type="submission" date="2024-01" db="EMBL/GenBank/DDBJ databases">
        <title>The complete chloroplast genome sequence of Lithospermum erythrorhizon: insights into the phylogenetic relationship among Boraginaceae species and the maternal lineages of purple gromwells.</title>
        <authorList>
            <person name="Okada T."/>
            <person name="Watanabe K."/>
        </authorList>
    </citation>
    <scope>NUCLEOTIDE SEQUENCE [LARGE SCALE GENOMIC DNA]</scope>
</reference>
<dbReference type="PANTHER" id="PTHR48475:SF2">
    <property type="entry name" value="RIBONUCLEASE H"/>
    <property type="match status" value="1"/>
</dbReference>
<dbReference type="AlphaFoldDB" id="A0AAV3RKQ4"/>
<comment type="caution">
    <text evidence="2">The sequence shown here is derived from an EMBL/GenBank/DDBJ whole genome shotgun (WGS) entry which is preliminary data.</text>
</comment>
<name>A0AAV3RKQ4_LITER</name>
<dbReference type="Proteomes" id="UP001454036">
    <property type="component" value="Unassembled WGS sequence"/>
</dbReference>
<keyword evidence="3" id="KW-1185">Reference proteome</keyword>
<feature type="domain" description="Integrase catalytic" evidence="1">
    <location>
        <begin position="1"/>
        <end position="125"/>
    </location>
</feature>
<evidence type="ECO:0000313" key="3">
    <source>
        <dbReference type="Proteomes" id="UP001454036"/>
    </source>
</evidence>
<dbReference type="InterPro" id="IPR036397">
    <property type="entry name" value="RNaseH_sf"/>
</dbReference>
<organism evidence="2 3">
    <name type="scientific">Lithospermum erythrorhizon</name>
    <name type="common">Purple gromwell</name>
    <name type="synonym">Lithospermum officinale var. erythrorhizon</name>
    <dbReference type="NCBI Taxonomy" id="34254"/>
    <lineage>
        <taxon>Eukaryota</taxon>
        <taxon>Viridiplantae</taxon>
        <taxon>Streptophyta</taxon>
        <taxon>Embryophyta</taxon>
        <taxon>Tracheophyta</taxon>
        <taxon>Spermatophyta</taxon>
        <taxon>Magnoliopsida</taxon>
        <taxon>eudicotyledons</taxon>
        <taxon>Gunneridae</taxon>
        <taxon>Pentapetalae</taxon>
        <taxon>asterids</taxon>
        <taxon>lamiids</taxon>
        <taxon>Boraginales</taxon>
        <taxon>Boraginaceae</taxon>
        <taxon>Boraginoideae</taxon>
        <taxon>Lithospermeae</taxon>
        <taxon>Lithospermum</taxon>
    </lineage>
</organism>
<evidence type="ECO:0000313" key="2">
    <source>
        <dbReference type="EMBL" id="GAA0178000.1"/>
    </source>
</evidence>
<dbReference type="InterPro" id="IPR012337">
    <property type="entry name" value="RNaseH-like_sf"/>
</dbReference>
<dbReference type="GO" id="GO:0003676">
    <property type="term" value="F:nucleic acid binding"/>
    <property type="evidence" value="ECO:0007669"/>
    <property type="project" value="InterPro"/>
</dbReference>
<dbReference type="Gene3D" id="3.30.420.10">
    <property type="entry name" value="Ribonuclease H-like superfamily/Ribonuclease H"/>
    <property type="match status" value="1"/>
</dbReference>
<proteinExistence type="predicted"/>
<dbReference type="InterPro" id="IPR001584">
    <property type="entry name" value="Integrase_cat-core"/>
</dbReference>
<sequence length="253" mass="29300">MTEMHWPSSCIPVEVAMVARRPQQFGIPKVLISDNGPQFEGSVLVEFCEKYGIERRFLPVYYLQANGQVEVMDRIIFSGLKKNMVQTKVNKGAWTEELPTVLWSLRTTSSHATGETPFALVYGTKAVLPVEMGLSSYRQRGFDEEDNSQRMRQQLNFTNELRDKALLKMVQYKHLMARSYNRRVNNTQFRVGNLVMLMYAITYPNYKNMLSPKWEGTYQVTKVVGPATYESSHVNDNPISHTWHATKLHRYYV</sequence>
<dbReference type="PANTHER" id="PTHR48475">
    <property type="entry name" value="RIBONUCLEASE H"/>
    <property type="match status" value="1"/>
</dbReference>
<evidence type="ECO:0000259" key="1">
    <source>
        <dbReference type="PROSITE" id="PS50994"/>
    </source>
</evidence>
<gene>
    <name evidence="2" type="ORF">LIER_29780</name>
</gene>
<dbReference type="PROSITE" id="PS50994">
    <property type="entry name" value="INTEGRASE"/>
    <property type="match status" value="1"/>
</dbReference>
<dbReference type="SUPFAM" id="SSF53098">
    <property type="entry name" value="Ribonuclease H-like"/>
    <property type="match status" value="1"/>
</dbReference>